<feature type="region of interest" description="Disordered" evidence="8">
    <location>
        <begin position="505"/>
        <end position="639"/>
    </location>
</feature>
<evidence type="ECO:0000256" key="6">
    <source>
        <dbReference type="ARBA" id="ARBA00022691"/>
    </source>
</evidence>
<dbReference type="PANTHER" id="PTHR22884">
    <property type="entry name" value="SET DOMAIN PROTEINS"/>
    <property type="match status" value="1"/>
</dbReference>
<dbReference type="PROSITE" id="PS50868">
    <property type="entry name" value="POST_SET"/>
    <property type="match status" value="1"/>
</dbReference>
<reference evidence="11 12" key="1">
    <citation type="journal article" date="2016" name="Genome Biol. Evol.">
        <title>Divergent and convergent evolution of fungal pathogenicity.</title>
        <authorList>
            <person name="Shang Y."/>
            <person name="Xiao G."/>
            <person name="Zheng P."/>
            <person name="Cen K."/>
            <person name="Zhan S."/>
            <person name="Wang C."/>
        </authorList>
    </citation>
    <scope>NUCLEOTIDE SEQUENCE [LARGE SCALE GENOMIC DNA]</scope>
    <source>
        <strain evidence="11 12">ARSEF 7405</strain>
    </source>
</reference>
<keyword evidence="7" id="KW-0539">Nucleus</keyword>
<feature type="compositionally biased region" description="Polar residues" evidence="8">
    <location>
        <begin position="206"/>
        <end position="215"/>
    </location>
</feature>
<feature type="compositionally biased region" description="Low complexity" evidence="8">
    <location>
        <begin position="567"/>
        <end position="584"/>
    </location>
</feature>
<proteinExistence type="predicted"/>
<accession>A0A162HZN0</accession>
<dbReference type="Gene3D" id="2.170.270.10">
    <property type="entry name" value="SET domain"/>
    <property type="match status" value="1"/>
</dbReference>
<dbReference type="GO" id="GO:0032259">
    <property type="term" value="P:methylation"/>
    <property type="evidence" value="ECO:0007669"/>
    <property type="project" value="UniProtKB-KW"/>
</dbReference>
<feature type="compositionally biased region" description="Polar residues" evidence="8">
    <location>
        <begin position="537"/>
        <end position="546"/>
    </location>
</feature>
<dbReference type="GO" id="GO:0005694">
    <property type="term" value="C:chromosome"/>
    <property type="evidence" value="ECO:0007669"/>
    <property type="project" value="UniProtKB-SubCell"/>
</dbReference>
<feature type="compositionally biased region" description="Low complexity" evidence="8">
    <location>
        <begin position="52"/>
        <end position="67"/>
    </location>
</feature>
<organism evidence="11 12">
    <name type="scientific">Ascosphaera apis ARSEF 7405</name>
    <dbReference type="NCBI Taxonomy" id="392613"/>
    <lineage>
        <taxon>Eukaryota</taxon>
        <taxon>Fungi</taxon>
        <taxon>Dikarya</taxon>
        <taxon>Ascomycota</taxon>
        <taxon>Pezizomycotina</taxon>
        <taxon>Eurotiomycetes</taxon>
        <taxon>Eurotiomycetidae</taxon>
        <taxon>Onygenales</taxon>
        <taxon>Ascosphaeraceae</taxon>
        <taxon>Ascosphaera</taxon>
    </lineage>
</organism>
<feature type="compositionally biased region" description="Polar residues" evidence="8">
    <location>
        <begin position="89"/>
        <end position="104"/>
    </location>
</feature>
<evidence type="ECO:0000256" key="5">
    <source>
        <dbReference type="ARBA" id="ARBA00022679"/>
    </source>
</evidence>
<feature type="compositionally biased region" description="Basic and acidic residues" evidence="8">
    <location>
        <begin position="227"/>
        <end position="251"/>
    </location>
</feature>
<comment type="subcellular location">
    <subcellularLocation>
        <location evidence="2">Chromosome</location>
    </subcellularLocation>
    <subcellularLocation>
        <location evidence="1">Nucleus</location>
    </subcellularLocation>
</comment>
<name>A0A162HZN0_9EURO</name>
<evidence type="ECO:0000256" key="2">
    <source>
        <dbReference type="ARBA" id="ARBA00004286"/>
    </source>
</evidence>
<gene>
    <name evidence="11" type="ORF">AAP_06335</name>
</gene>
<evidence type="ECO:0000313" key="11">
    <source>
        <dbReference type="EMBL" id="KZZ86673.1"/>
    </source>
</evidence>
<dbReference type="Proteomes" id="UP000242877">
    <property type="component" value="Unassembled WGS sequence"/>
</dbReference>
<keyword evidence="12" id="KW-1185">Reference proteome</keyword>
<evidence type="ECO:0000259" key="9">
    <source>
        <dbReference type="PROSITE" id="PS50280"/>
    </source>
</evidence>
<dbReference type="InterPro" id="IPR046341">
    <property type="entry name" value="SET_dom_sf"/>
</dbReference>
<dbReference type="InterPro" id="IPR001214">
    <property type="entry name" value="SET_dom"/>
</dbReference>
<keyword evidence="4" id="KW-0489">Methyltransferase</keyword>
<dbReference type="EMBL" id="AZGZ01000052">
    <property type="protein sequence ID" value="KZZ86673.1"/>
    <property type="molecule type" value="Genomic_DNA"/>
</dbReference>
<dbReference type="Pfam" id="PF00856">
    <property type="entry name" value="SET"/>
    <property type="match status" value="1"/>
</dbReference>
<dbReference type="SMART" id="SM00508">
    <property type="entry name" value="PostSET"/>
    <property type="match status" value="1"/>
</dbReference>
<dbReference type="SUPFAM" id="SSF82199">
    <property type="entry name" value="SET domain"/>
    <property type="match status" value="1"/>
</dbReference>
<dbReference type="InterPro" id="IPR050777">
    <property type="entry name" value="SET2_Histone-Lys_MeTrsfase"/>
</dbReference>
<dbReference type="VEuPathDB" id="FungiDB:AAP_06335"/>
<keyword evidence="6" id="KW-0949">S-adenosyl-L-methionine</keyword>
<sequence>MAGPSQLKQDDEFKILVEEDPNIPTESDGAGSAIGAKTRRAAKIYNKGANKTALSTTMARASAASSPLPTPSPDENKSNPKHHDDIGTATLSSDSMTGNCTHTPTNEEESVPQTPELPQPATRRRSSRLQSKQSEQKGDKVNTRSKGSYIAPEPRLLRRSSRSLAAGKDTGNSATPGTLRRSSRLVVKDTQPSTSQSVLGKRTRGSQKSSQTTARRASLRPRNAIPETKKILKEEPKPKPKKAEPKQKEKASQASPSPSEKPPTEAVAATPIRKIWLDHGLFAAHNTYSKNELSNILKRLKSKNKSAREKGPFFPPLPLHGGASLIENGRDFKLPFDVFSPLPPGQPKPDEWRTINKKLRRRTKGGNKYDIGVDVFKTENKGYGVRSNRTFEPGQIIVEYAGEVITQEECEKRMRSIYKKNQSYYLMHLDRNMVIDATRGSIARFVNHSCEPNCKMEKWTVANKPRMALFAGPNGIMTGEELTYDYNFNPYSRKNAQVCRCGAPTCRGVLGPRPPRDSRKAQEDEEKVEKGRKRSTKTASTTQKTRNTTRKATDPPRKVGRPRKVVTETVKAQTSTTTTTAKSSSLRRPSKTVTGKLRTIGATSRRTSTSRTKTSLSKSTTITKKAVAATSRTRARKRT</sequence>
<keyword evidence="5" id="KW-0808">Transferase</keyword>
<comment type="caution">
    <text evidence="11">The sequence shown here is derived from an EMBL/GenBank/DDBJ whole genome shotgun (WGS) entry which is preliminary data.</text>
</comment>
<feature type="region of interest" description="Disordered" evidence="8">
    <location>
        <begin position="49"/>
        <end position="267"/>
    </location>
</feature>
<feature type="region of interest" description="Disordered" evidence="8">
    <location>
        <begin position="1"/>
        <end position="35"/>
    </location>
</feature>
<dbReference type="AlphaFoldDB" id="A0A162HZN0"/>
<protein>
    <submittedName>
        <fullName evidence="11">SET domain protein</fullName>
    </submittedName>
</protein>
<dbReference type="InterPro" id="IPR003616">
    <property type="entry name" value="Post-SET_dom"/>
</dbReference>
<evidence type="ECO:0000256" key="3">
    <source>
        <dbReference type="ARBA" id="ARBA00022454"/>
    </source>
</evidence>
<evidence type="ECO:0000256" key="7">
    <source>
        <dbReference type="ARBA" id="ARBA00023242"/>
    </source>
</evidence>
<dbReference type="GO" id="GO:0005634">
    <property type="term" value="C:nucleus"/>
    <property type="evidence" value="ECO:0007669"/>
    <property type="project" value="UniProtKB-SubCell"/>
</dbReference>
<evidence type="ECO:0000313" key="12">
    <source>
        <dbReference type="Proteomes" id="UP000242877"/>
    </source>
</evidence>
<evidence type="ECO:0000256" key="1">
    <source>
        <dbReference type="ARBA" id="ARBA00004123"/>
    </source>
</evidence>
<evidence type="ECO:0000256" key="4">
    <source>
        <dbReference type="ARBA" id="ARBA00022603"/>
    </source>
</evidence>
<feature type="domain" description="Post-SET" evidence="10">
    <location>
        <begin position="495"/>
        <end position="511"/>
    </location>
</feature>
<evidence type="ECO:0000259" key="10">
    <source>
        <dbReference type="PROSITE" id="PS50868"/>
    </source>
</evidence>
<keyword evidence="3" id="KW-0158">Chromosome</keyword>
<dbReference type="PROSITE" id="PS50280">
    <property type="entry name" value="SET"/>
    <property type="match status" value="1"/>
</dbReference>
<feature type="compositionally biased region" description="Basic and acidic residues" evidence="8">
    <location>
        <begin position="8"/>
        <end position="17"/>
    </location>
</feature>
<evidence type="ECO:0000256" key="8">
    <source>
        <dbReference type="SAM" id="MobiDB-lite"/>
    </source>
</evidence>
<dbReference type="GO" id="GO:0008168">
    <property type="term" value="F:methyltransferase activity"/>
    <property type="evidence" value="ECO:0007669"/>
    <property type="project" value="UniProtKB-KW"/>
</dbReference>
<feature type="compositionally biased region" description="Basic and acidic residues" evidence="8">
    <location>
        <begin position="74"/>
        <end position="86"/>
    </location>
</feature>
<feature type="domain" description="SET" evidence="9">
    <location>
        <begin position="371"/>
        <end position="487"/>
    </location>
</feature>
<dbReference type="OrthoDB" id="422362at2759"/>
<feature type="compositionally biased region" description="Low complexity" evidence="8">
    <location>
        <begin position="603"/>
        <end position="632"/>
    </location>
</feature>
<dbReference type="SMART" id="SM00317">
    <property type="entry name" value="SET"/>
    <property type="match status" value="1"/>
</dbReference>